<accession>A0A0F9LKV5</accession>
<dbReference type="SUPFAM" id="SSF75138">
    <property type="entry name" value="HprK N-terminal domain-like"/>
    <property type="match status" value="1"/>
</dbReference>
<dbReference type="Gene3D" id="3.40.1390.20">
    <property type="entry name" value="HprK N-terminal domain-like"/>
    <property type="match status" value="1"/>
</dbReference>
<proteinExistence type="predicted"/>
<name>A0A0F9LKV5_9ZZZZ</name>
<reference evidence="1" key="1">
    <citation type="journal article" date="2015" name="Nature">
        <title>Complex archaea that bridge the gap between prokaryotes and eukaryotes.</title>
        <authorList>
            <person name="Spang A."/>
            <person name="Saw J.H."/>
            <person name="Jorgensen S.L."/>
            <person name="Zaremba-Niedzwiedzka K."/>
            <person name="Martijn J."/>
            <person name="Lind A.E."/>
            <person name="van Eijk R."/>
            <person name="Schleper C."/>
            <person name="Guy L."/>
            <person name="Ettema T.J."/>
        </authorList>
    </citation>
    <scope>NUCLEOTIDE SEQUENCE</scope>
</reference>
<protein>
    <recommendedName>
        <fullName evidence="2">DRTGG domain-containing protein</fullName>
    </recommendedName>
</protein>
<evidence type="ECO:0000313" key="1">
    <source>
        <dbReference type="EMBL" id="KKM64905.1"/>
    </source>
</evidence>
<gene>
    <name evidence="1" type="ORF">LCGC14_1496630</name>
</gene>
<dbReference type="InterPro" id="IPR028979">
    <property type="entry name" value="Ser_kin/Pase_Hpr-like_N_sf"/>
</dbReference>
<organism evidence="1">
    <name type="scientific">marine sediment metagenome</name>
    <dbReference type="NCBI Taxonomy" id="412755"/>
    <lineage>
        <taxon>unclassified sequences</taxon>
        <taxon>metagenomes</taxon>
        <taxon>ecological metagenomes</taxon>
    </lineage>
</organism>
<dbReference type="AlphaFoldDB" id="A0A0F9LKV5"/>
<dbReference type="EMBL" id="LAZR01010815">
    <property type="protein sequence ID" value="KKM64905.1"/>
    <property type="molecule type" value="Genomic_DNA"/>
</dbReference>
<sequence length="118" mass="12446">MVLAEVKKILEAEVVVGADSLDLDVGMACGSDLLSDVLAFTKSRSLLLTGLTHPQVVRTAEIAEIAAICFVRGKRPGPETVALAETRGIPLLCTSLPMYESCGRLYGHGLAGCSQTQE</sequence>
<evidence type="ECO:0008006" key="2">
    <source>
        <dbReference type="Google" id="ProtNLM"/>
    </source>
</evidence>
<comment type="caution">
    <text evidence="1">The sequence shown here is derived from an EMBL/GenBank/DDBJ whole genome shotgun (WGS) entry which is preliminary data.</text>
</comment>